<evidence type="ECO:0000256" key="2">
    <source>
        <dbReference type="ARBA" id="ARBA00008770"/>
    </source>
</evidence>
<comment type="pathway">
    <text evidence="1 4">Glycan biosynthesis; trehalose biosynthesis.</text>
</comment>
<dbReference type="PANTHER" id="PTHR43768:SF3">
    <property type="entry name" value="TREHALOSE 6-PHOSPHATE PHOSPHATASE"/>
    <property type="match status" value="1"/>
</dbReference>
<keyword evidence="3 4" id="KW-0378">Hydrolase</keyword>
<dbReference type="Pfam" id="PF02358">
    <property type="entry name" value="Trehalose_PPase"/>
    <property type="match status" value="1"/>
</dbReference>
<dbReference type="NCBIfam" id="TIGR01484">
    <property type="entry name" value="HAD-SF-IIB"/>
    <property type="match status" value="1"/>
</dbReference>
<evidence type="ECO:0000313" key="5">
    <source>
        <dbReference type="EMBL" id="AKI99050.1"/>
    </source>
</evidence>
<dbReference type="Gene3D" id="3.30.70.1020">
    <property type="entry name" value="Trehalose-6-phosphate phosphatase related protein, domain 2"/>
    <property type="match status" value="1"/>
</dbReference>
<dbReference type="GO" id="GO:0005992">
    <property type="term" value="P:trehalose biosynthetic process"/>
    <property type="evidence" value="ECO:0007669"/>
    <property type="project" value="InterPro"/>
</dbReference>
<dbReference type="Proteomes" id="UP000035579">
    <property type="component" value="Chromosome"/>
</dbReference>
<dbReference type="EC" id="3.1.3.12" evidence="4"/>
<dbReference type="InterPro" id="IPR003337">
    <property type="entry name" value="Trehalose_PPase"/>
</dbReference>
<dbReference type="AlphaFoldDB" id="A0AAC8Q1B3"/>
<comment type="function">
    <text evidence="4">Removes the phosphate from trehalose 6-phosphate to produce free trehalose.</text>
</comment>
<dbReference type="KEGG" id="age:AA314_00677"/>
<evidence type="ECO:0000313" key="6">
    <source>
        <dbReference type="Proteomes" id="UP000035579"/>
    </source>
</evidence>
<dbReference type="Gene3D" id="3.40.50.1000">
    <property type="entry name" value="HAD superfamily/HAD-like"/>
    <property type="match status" value="1"/>
</dbReference>
<accession>A0AAC8Q1B3</accession>
<dbReference type="GO" id="GO:0046872">
    <property type="term" value="F:metal ion binding"/>
    <property type="evidence" value="ECO:0007669"/>
    <property type="project" value="UniProtKB-KW"/>
</dbReference>
<keyword evidence="4" id="KW-0460">Magnesium</keyword>
<comment type="similarity">
    <text evidence="2 4">Belongs to the trehalose phosphatase family.</text>
</comment>
<dbReference type="InterPro" id="IPR023214">
    <property type="entry name" value="HAD_sf"/>
</dbReference>
<reference evidence="5 6" key="1">
    <citation type="submission" date="2015-05" db="EMBL/GenBank/DDBJ databases">
        <title>Genome assembly of Archangium gephyra DSM 2261.</title>
        <authorList>
            <person name="Sharma G."/>
            <person name="Subramanian S."/>
        </authorList>
    </citation>
    <scope>NUCLEOTIDE SEQUENCE [LARGE SCALE GENOMIC DNA]</scope>
    <source>
        <strain evidence="5 6">DSM 2261</strain>
    </source>
</reference>
<dbReference type="InterPro" id="IPR044651">
    <property type="entry name" value="OTSB-like"/>
</dbReference>
<evidence type="ECO:0000256" key="4">
    <source>
        <dbReference type="RuleBase" id="RU361117"/>
    </source>
</evidence>
<dbReference type="EMBL" id="CP011509">
    <property type="protein sequence ID" value="AKI99050.1"/>
    <property type="molecule type" value="Genomic_DNA"/>
</dbReference>
<dbReference type="CDD" id="cd01627">
    <property type="entry name" value="HAD_TPP"/>
    <property type="match status" value="1"/>
</dbReference>
<name>A0AAC8Q1B3_9BACT</name>
<gene>
    <name evidence="5" type="ORF">AA314_00677</name>
</gene>
<evidence type="ECO:0000256" key="3">
    <source>
        <dbReference type="ARBA" id="ARBA00022801"/>
    </source>
</evidence>
<sequence length="271" mass="30107">MMRPIREVPSALARWDEVSRRLEGRRVALFLDYDGTLSPIVPNPEDARLSEDMVSTLVALARHYPVAIVSGRDLPVLEEFVGLTGVYYAGSHGFDIHGPGGQAFQLEEGRALLPELDAAERELASGLAAIPGAKLERKRFSVAVHWRHVEEARYAEVEREVDAVLARHPRLRKGGGKKVFEVQPDLDWHKGRAVQWLLRALGLESRDVLPVYAGDDLTDEDAFGMLEGRGLGLVVRGEVERPTAADYALEDVEEVRQFLERLITRAGGATR</sequence>
<dbReference type="PANTHER" id="PTHR43768">
    <property type="entry name" value="TREHALOSE 6-PHOSPHATE PHOSPHATASE"/>
    <property type="match status" value="1"/>
</dbReference>
<keyword evidence="4" id="KW-0479">Metal-binding</keyword>
<comment type="catalytic activity">
    <reaction evidence="4">
        <text>alpha,alpha-trehalose 6-phosphate + H2O = alpha,alpha-trehalose + phosphate</text>
        <dbReference type="Rhea" id="RHEA:23420"/>
        <dbReference type="ChEBI" id="CHEBI:15377"/>
        <dbReference type="ChEBI" id="CHEBI:16551"/>
        <dbReference type="ChEBI" id="CHEBI:43474"/>
        <dbReference type="ChEBI" id="CHEBI:58429"/>
        <dbReference type="EC" id="3.1.3.12"/>
    </reaction>
</comment>
<dbReference type="InterPro" id="IPR036412">
    <property type="entry name" value="HAD-like_sf"/>
</dbReference>
<proteinExistence type="inferred from homology"/>
<evidence type="ECO:0000256" key="1">
    <source>
        <dbReference type="ARBA" id="ARBA00005199"/>
    </source>
</evidence>
<dbReference type="GO" id="GO:0004805">
    <property type="term" value="F:trehalose-phosphatase activity"/>
    <property type="evidence" value="ECO:0007669"/>
    <property type="project" value="UniProtKB-EC"/>
</dbReference>
<comment type="cofactor">
    <cofactor evidence="4">
        <name>Mg(2+)</name>
        <dbReference type="ChEBI" id="CHEBI:18420"/>
    </cofactor>
</comment>
<dbReference type="SUPFAM" id="SSF56784">
    <property type="entry name" value="HAD-like"/>
    <property type="match status" value="1"/>
</dbReference>
<dbReference type="InterPro" id="IPR006379">
    <property type="entry name" value="HAD-SF_hydro_IIB"/>
</dbReference>
<dbReference type="NCBIfam" id="TIGR00685">
    <property type="entry name" value="T6PP"/>
    <property type="match status" value="1"/>
</dbReference>
<protein>
    <recommendedName>
        <fullName evidence="4">Trehalose 6-phosphate phosphatase</fullName>
        <ecNumber evidence="4">3.1.3.12</ecNumber>
    </recommendedName>
</protein>
<organism evidence="5 6">
    <name type="scientific">Archangium gephyra</name>
    <dbReference type="NCBI Taxonomy" id="48"/>
    <lineage>
        <taxon>Bacteria</taxon>
        <taxon>Pseudomonadati</taxon>
        <taxon>Myxococcota</taxon>
        <taxon>Myxococcia</taxon>
        <taxon>Myxococcales</taxon>
        <taxon>Cystobacterineae</taxon>
        <taxon>Archangiaceae</taxon>
        <taxon>Archangium</taxon>
    </lineage>
</organism>